<gene>
    <name evidence="6" type="ORF">BDD43_3590</name>
</gene>
<organism evidence="6 7">
    <name type="scientific">Mucilaginibacter gracilis</name>
    <dbReference type="NCBI Taxonomy" id="423350"/>
    <lineage>
        <taxon>Bacteria</taxon>
        <taxon>Pseudomonadati</taxon>
        <taxon>Bacteroidota</taxon>
        <taxon>Sphingobacteriia</taxon>
        <taxon>Sphingobacteriales</taxon>
        <taxon>Sphingobacteriaceae</taxon>
        <taxon>Mucilaginibacter</taxon>
    </lineage>
</organism>
<dbReference type="Gene3D" id="1.10.10.10">
    <property type="entry name" value="Winged helix-like DNA-binding domain superfamily/Winged helix DNA-binding domain"/>
    <property type="match status" value="1"/>
</dbReference>
<evidence type="ECO:0000256" key="2">
    <source>
        <dbReference type="ARBA" id="ARBA00023015"/>
    </source>
</evidence>
<dbReference type="GO" id="GO:0016987">
    <property type="term" value="F:sigma factor activity"/>
    <property type="evidence" value="ECO:0007669"/>
    <property type="project" value="UniProtKB-KW"/>
</dbReference>
<dbReference type="InterPro" id="IPR013249">
    <property type="entry name" value="RNA_pol_sigma70_r4_t2"/>
</dbReference>
<evidence type="ECO:0000256" key="1">
    <source>
        <dbReference type="ARBA" id="ARBA00010641"/>
    </source>
</evidence>
<keyword evidence="7" id="KW-1185">Reference proteome</keyword>
<dbReference type="PANTHER" id="PTHR43133">
    <property type="entry name" value="RNA POLYMERASE ECF-TYPE SIGMA FACTO"/>
    <property type="match status" value="1"/>
</dbReference>
<comment type="similarity">
    <text evidence="1">Belongs to the sigma-70 factor family. ECF subfamily.</text>
</comment>
<dbReference type="SUPFAM" id="SSF88946">
    <property type="entry name" value="Sigma2 domain of RNA polymerase sigma factors"/>
    <property type="match status" value="1"/>
</dbReference>
<dbReference type="SUPFAM" id="SSF88659">
    <property type="entry name" value="Sigma3 and sigma4 domains of RNA polymerase sigma factors"/>
    <property type="match status" value="1"/>
</dbReference>
<dbReference type="EMBL" id="RBKU01000001">
    <property type="protein sequence ID" value="RKR83383.1"/>
    <property type="molecule type" value="Genomic_DNA"/>
</dbReference>
<dbReference type="InterPro" id="IPR013325">
    <property type="entry name" value="RNA_pol_sigma_r2"/>
</dbReference>
<dbReference type="NCBIfam" id="TIGR02937">
    <property type="entry name" value="sigma70-ECF"/>
    <property type="match status" value="1"/>
</dbReference>
<dbReference type="GO" id="GO:0006352">
    <property type="term" value="P:DNA-templated transcription initiation"/>
    <property type="evidence" value="ECO:0007669"/>
    <property type="project" value="InterPro"/>
</dbReference>
<dbReference type="Proteomes" id="UP000268007">
    <property type="component" value="Unassembled WGS sequence"/>
</dbReference>
<accession>A0A495J3I0</accession>
<dbReference type="InterPro" id="IPR014284">
    <property type="entry name" value="RNA_pol_sigma-70_dom"/>
</dbReference>
<keyword evidence="3" id="KW-0731">Sigma factor</keyword>
<dbReference type="Gene3D" id="1.10.1740.10">
    <property type="match status" value="1"/>
</dbReference>
<evidence type="ECO:0000313" key="7">
    <source>
        <dbReference type="Proteomes" id="UP000268007"/>
    </source>
</evidence>
<name>A0A495J3I0_9SPHI</name>
<dbReference type="OrthoDB" id="711087at2"/>
<evidence type="ECO:0000259" key="5">
    <source>
        <dbReference type="Pfam" id="PF08281"/>
    </source>
</evidence>
<dbReference type="InterPro" id="IPR036388">
    <property type="entry name" value="WH-like_DNA-bd_sf"/>
</dbReference>
<dbReference type="PANTHER" id="PTHR43133:SF46">
    <property type="entry name" value="RNA POLYMERASE SIGMA-70 FACTOR ECF SUBFAMILY"/>
    <property type="match status" value="1"/>
</dbReference>
<evidence type="ECO:0000313" key="6">
    <source>
        <dbReference type="EMBL" id="RKR83383.1"/>
    </source>
</evidence>
<protein>
    <submittedName>
        <fullName evidence="6">RNA polymerase sigma factor (Sigma-70 family)</fullName>
    </submittedName>
</protein>
<dbReference type="GO" id="GO:0003677">
    <property type="term" value="F:DNA binding"/>
    <property type="evidence" value="ECO:0007669"/>
    <property type="project" value="InterPro"/>
</dbReference>
<keyword evidence="2" id="KW-0805">Transcription regulation</keyword>
<keyword evidence="4" id="KW-0804">Transcription</keyword>
<evidence type="ECO:0000256" key="4">
    <source>
        <dbReference type="ARBA" id="ARBA00023163"/>
    </source>
</evidence>
<dbReference type="InterPro" id="IPR039425">
    <property type="entry name" value="RNA_pol_sigma-70-like"/>
</dbReference>
<comment type="caution">
    <text evidence="6">The sequence shown here is derived from an EMBL/GenBank/DDBJ whole genome shotgun (WGS) entry which is preliminary data.</text>
</comment>
<evidence type="ECO:0000256" key="3">
    <source>
        <dbReference type="ARBA" id="ARBA00023082"/>
    </source>
</evidence>
<feature type="domain" description="RNA polymerase sigma factor 70 region 4 type 2" evidence="5">
    <location>
        <begin position="127"/>
        <end position="172"/>
    </location>
</feature>
<dbReference type="AlphaFoldDB" id="A0A495J3I0"/>
<proteinExistence type="inferred from homology"/>
<sequence>MSANQQNESALLQAWQNGDERAFDRIFQLHFYKLLRFATGYTKNAELAKEMVMDVMLKTWQKKETLNFGADGILPFLFHLLQCALIDQYRKKRIELLAFDDDTARDPVSADRADDRLHYRELTNLYREGLQQLSPQRRLVLEMRHEQGMSRQEIADCLNISNRTVNRHLTDAFIIVRQFLREKGDIALLLAITLLAGY</sequence>
<dbReference type="Pfam" id="PF08281">
    <property type="entry name" value="Sigma70_r4_2"/>
    <property type="match status" value="1"/>
</dbReference>
<dbReference type="InterPro" id="IPR013324">
    <property type="entry name" value="RNA_pol_sigma_r3/r4-like"/>
</dbReference>
<reference evidence="6 7" key="1">
    <citation type="submission" date="2018-10" db="EMBL/GenBank/DDBJ databases">
        <title>Genomic Encyclopedia of Archaeal and Bacterial Type Strains, Phase II (KMG-II): from individual species to whole genera.</title>
        <authorList>
            <person name="Goeker M."/>
        </authorList>
    </citation>
    <scope>NUCLEOTIDE SEQUENCE [LARGE SCALE GENOMIC DNA]</scope>
    <source>
        <strain evidence="6 7">DSM 18602</strain>
    </source>
</reference>
<dbReference type="RefSeq" id="WP_121198891.1">
    <property type="nucleotide sequence ID" value="NZ_RBKU01000001.1"/>
</dbReference>